<keyword evidence="2" id="KW-1185">Reference proteome</keyword>
<evidence type="ECO:0000313" key="1">
    <source>
        <dbReference type="EMBL" id="CAL1401758.1"/>
    </source>
</evidence>
<reference evidence="1 2" key="1">
    <citation type="submission" date="2024-04" db="EMBL/GenBank/DDBJ databases">
        <authorList>
            <person name="Fracassetti M."/>
        </authorList>
    </citation>
    <scope>NUCLEOTIDE SEQUENCE [LARGE SCALE GENOMIC DNA]</scope>
</reference>
<proteinExistence type="predicted"/>
<dbReference type="Proteomes" id="UP001497516">
    <property type="component" value="Chromosome 7"/>
</dbReference>
<protein>
    <submittedName>
        <fullName evidence="1">Uncharacterized protein</fullName>
    </submittedName>
</protein>
<organism evidence="1 2">
    <name type="scientific">Linum trigynum</name>
    <dbReference type="NCBI Taxonomy" id="586398"/>
    <lineage>
        <taxon>Eukaryota</taxon>
        <taxon>Viridiplantae</taxon>
        <taxon>Streptophyta</taxon>
        <taxon>Embryophyta</taxon>
        <taxon>Tracheophyta</taxon>
        <taxon>Spermatophyta</taxon>
        <taxon>Magnoliopsida</taxon>
        <taxon>eudicotyledons</taxon>
        <taxon>Gunneridae</taxon>
        <taxon>Pentapetalae</taxon>
        <taxon>rosids</taxon>
        <taxon>fabids</taxon>
        <taxon>Malpighiales</taxon>
        <taxon>Linaceae</taxon>
        <taxon>Linum</taxon>
    </lineage>
</organism>
<dbReference type="AlphaFoldDB" id="A0AAV2FVS1"/>
<name>A0AAV2FVS1_9ROSI</name>
<dbReference type="EMBL" id="OZ034820">
    <property type="protein sequence ID" value="CAL1401758.1"/>
    <property type="molecule type" value="Genomic_DNA"/>
</dbReference>
<evidence type="ECO:0000313" key="2">
    <source>
        <dbReference type="Proteomes" id="UP001497516"/>
    </source>
</evidence>
<sequence>MASFSVVNATFCPPPSGVASGGAPPVTTMPSSVPPISLMAGGSASIGASFSPVHPFFVANGDLSAQHHVTVLLS</sequence>
<gene>
    <name evidence="1" type="ORF">LTRI10_LOCUS41799</name>
</gene>
<accession>A0AAV2FVS1</accession>